<accession>A0A1S8MBS9</accession>
<sequence length="268" mass="30368">MTYDDYLKDLKVCCEKCFGLCCTALYFSKSDGFPENKEAGNPCINLQKDFKCSVHKKLRDKGLKGCIAYDCLGAGQKVAQVTFKGVNWRSDKENSNKMFDAFILMRQLHEMLWYLTEAFLLNKDIKDEIELLIKETDKLTLLEVDDFLELDVDSHRDKVNKILKNTSEFIRTKAGTSKKKKKIDYFGANLKNAKLRGVDFRGACLIAANLRGADLSYADFIAADMRDADISGANLGKSIFLTQAQINTTKGDSNTKLPSRITRPSHWR</sequence>
<dbReference type="InterPro" id="IPR051082">
    <property type="entry name" value="Pentapeptide-BTB/POZ_domain"/>
</dbReference>
<dbReference type="EMBL" id="CP096983">
    <property type="protein sequence ID" value="URZ09592.1"/>
    <property type="molecule type" value="Genomic_DNA"/>
</dbReference>
<keyword evidence="2" id="KW-1185">Reference proteome</keyword>
<dbReference type="STRING" id="84029.CROST_26730"/>
<dbReference type="InterPro" id="IPR001646">
    <property type="entry name" value="5peptide_repeat"/>
</dbReference>
<dbReference type="SUPFAM" id="SSF141571">
    <property type="entry name" value="Pentapeptide repeat-like"/>
    <property type="match status" value="1"/>
</dbReference>
<dbReference type="Proteomes" id="UP000190951">
    <property type="component" value="Chromosome"/>
</dbReference>
<reference evidence="1 2" key="1">
    <citation type="submission" date="2022-04" db="EMBL/GenBank/DDBJ databases">
        <title>Genome sequence of C. roseum typestrain.</title>
        <authorList>
            <person name="Poehlein A."/>
            <person name="Schoch T."/>
            <person name="Duerre P."/>
            <person name="Daniel R."/>
        </authorList>
    </citation>
    <scope>NUCLEOTIDE SEQUENCE [LARGE SCALE GENOMIC DNA]</scope>
    <source>
        <strain evidence="1 2">DSM 7320</strain>
    </source>
</reference>
<dbReference type="PANTHER" id="PTHR14136">
    <property type="entry name" value="BTB_POZ DOMAIN-CONTAINING PROTEIN KCTD9"/>
    <property type="match status" value="1"/>
</dbReference>
<dbReference type="RefSeq" id="WP_077833293.1">
    <property type="nucleotide sequence ID" value="NZ_CP096983.1"/>
</dbReference>
<dbReference type="PANTHER" id="PTHR14136:SF17">
    <property type="entry name" value="BTB_POZ DOMAIN-CONTAINING PROTEIN KCTD9"/>
    <property type="match status" value="1"/>
</dbReference>
<protein>
    <submittedName>
        <fullName evidence="1">Uncharacterized protein</fullName>
    </submittedName>
</protein>
<evidence type="ECO:0000313" key="2">
    <source>
        <dbReference type="Proteomes" id="UP000190951"/>
    </source>
</evidence>
<name>A0A1S8MBS9_9CLOT</name>
<gene>
    <name evidence="1" type="ORF">CROST_002730</name>
</gene>
<organism evidence="1 2">
    <name type="scientific">Clostridium felsineum</name>
    <dbReference type="NCBI Taxonomy" id="36839"/>
    <lineage>
        <taxon>Bacteria</taxon>
        <taxon>Bacillati</taxon>
        <taxon>Bacillota</taxon>
        <taxon>Clostridia</taxon>
        <taxon>Eubacteriales</taxon>
        <taxon>Clostridiaceae</taxon>
        <taxon>Clostridium</taxon>
    </lineage>
</organism>
<dbReference type="KEGG" id="crw:CROST_002730"/>
<proteinExistence type="predicted"/>
<evidence type="ECO:0000313" key="1">
    <source>
        <dbReference type="EMBL" id="URZ09592.1"/>
    </source>
</evidence>
<dbReference type="AlphaFoldDB" id="A0A1S8MBS9"/>
<dbReference type="Gene3D" id="2.160.20.80">
    <property type="entry name" value="E3 ubiquitin-protein ligase SopA"/>
    <property type="match status" value="1"/>
</dbReference>
<dbReference type="Pfam" id="PF00805">
    <property type="entry name" value="Pentapeptide"/>
    <property type="match status" value="1"/>
</dbReference>